<reference evidence="2 3" key="1">
    <citation type="submission" date="2018-08" db="EMBL/GenBank/DDBJ databases">
        <title>Genomic investigation of the strawberry pathogen Phytophthora fragariae indicates pathogenicity is determined by transcriptional variation in three key races.</title>
        <authorList>
            <person name="Adams T.M."/>
            <person name="Armitage A.D."/>
            <person name="Sobczyk M.K."/>
            <person name="Bates H.J."/>
            <person name="Dunwell J.M."/>
            <person name="Nellist C.F."/>
            <person name="Harrison R.J."/>
        </authorList>
    </citation>
    <scope>NUCLEOTIDE SEQUENCE [LARGE SCALE GENOMIC DNA]</scope>
    <source>
        <strain evidence="2 3">SCRP333</strain>
    </source>
</reference>
<protein>
    <recommendedName>
        <fullName evidence="1">PiggyBac transposable element-derived protein domain-containing protein</fullName>
    </recommendedName>
</protein>
<feature type="non-terminal residue" evidence="2">
    <location>
        <position position="1"/>
    </location>
</feature>
<sequence>LDALRRDTLFEATDPDDLNVGVDDWLLALDSEGEGDEESILLDEGDIGADEEVDGELLSSEEDQLDDEHAPVSEAPVEFELTDEALDRLQADEWEVFHEPASNQVLHDAAPRYDGPSGPTRAALAYASSPLAIFYCFLPKELWRKIAEESDKFRKDSINEIAQAMRARARQRRESVPSTIVLSVDEYKAKLKRKNAIQPHEIVRFIGLLVARALEPRRESLSRHWITKVEGAVSRGTFGQFLSRDRFQDIARYLHFNDNEKQADSDDRAFKIRPIKQALQKTFFRGYRLGARISFDEGMVPMRHRRNPMR</sequence>
<dbReference type="Pfam" id="PF13843">
    <property type="entry name" value="DDE_Tnp_1_7"/>
    <property type="match status" value="1"/>
</dbReference>
<dbReference type="AlphaFoldDB" id="A0A6A4AVI9"/>
<evidence type="ECO:0000313" key="2">
    <source>
        <dbReference type="EMBL" id="KAE9262882.1"/>
    </source>
</evidence>
<proteinExistence type="predicted"/>
<feature type="domain" description="PiggyBac transposable element-derived protein" evidence="1">
    <location>
        <begin position="129"/>
        <end position="306"/>
    </location>
</feature>
<evidence type="ECO:0000313" key="3">
    <source>
        <dbReference type="Proteomes" id="UP000434957"/>
    </source>
</evidence>
<evidence type="ECO:0000259" key="1">
    <source>
        <dbReference type="Pfam" id="PF13843"/>
    </source>
</evidence>
<feature type="non-terminal residue" evidence="2">
    <location>
        <position position="310"/>
    </location>
</feature>
<gene>
    <name evidence="2" type="ORF">PR003_g33369</name>
</gene>
<dbReference type="EMBL" id="QXFT01009335">
    <property type="protein sequence ID" value="KAE9262882.1"/>
    <property type="molecule type" value="Genomic_DNA"/>
</dbReference>
<name>A0A6A4AVI9_9STRA</name>
<keyword evidence="3" id="KW-1185">Reference proteome</keyword>
<dbReference type="Proteomes" id="UP000434957">
    <property type="component" value="Unassembled WGS sequence"/>
</dbReference>
<dbReference type="PANTHER" id="PTHR46599">
    <property type="entry name" value="PIGGYBAC TRANSPOSABLE ELEMENT-DERIVED PROTEIN 4"/>
    <property type="match status" value="1"/>
</dbReference>
<organism evidence="2 3">
    <name type="scientific">Phytophthora rubi</name>
    <dbReference type="NCBI Taxonomy" id="129364"/>
    <lineage>
        <taxon>Eukaryota</taxon>
        <taxon>Sar</taxon>
        <taxon>Stramenopiles</taxon>
        <taxon>Oomycota</taxon>
        <taxon>Peronosporomycetes</taxon>
        <taxon>Peronosporales</taxon>
        <taxon>Peronosporaceae</taxon>
        <taxon>Phytophthora</taxon>
    </lineage>
</organism>
<comment type="caution">
    <text evidence="2">The sequence shown here is derived from an EMBL/GenBank/DDBJ whole genome shotgun (WGS) entry which is preliminary data.</text>
</comment>
<dbReference type="InterPro" id="IPR029526">
    <property type="entry name" value="PGBD"/>
</dbReference>
<accession>A0A6A4AVI9</accession>
<dbReference type="PANTHER" id="PTHR46599:SF3">
    <property type="entry name" value="PIGGYBAC TRANSPOSABLE ELEMENT-DERIVED PROTEIN 4"/>
    <property type="match status" value="1"/>
</dbReference>